<organism evidence="6 7">
    <name type="scientific">Nocardia amikacinitolerans</name>
    <dbReference type="NCBI Taxonomy" id="756689"/>
    <lineage>
        <taxon>Bacteria</taxon>
        <taxon>Bacillati</taxon>
        <taxon>Actinomycetota</taxon>
        <taxon>Actinomycetes</taxon>
        <taxon>Mycobacteriales</taxon>
        <taxon>Nocardiaceae</taxon>
        <taxon>Nocardia</taxon>
    </lineage>
</organism>
<dbReference type="GO" id="GO:0071555">
    <property type="term" value="P:cell wall organization"/>
    <property type="evidence" value="ECO:0007669"/>
    <property type="project" value="UniProtKB-KW"/>
</dbReference>
<keyword evidence="4" id="KW-0961">Cell wall biogenesis/degradation</keyword>
<name>A0A285LIQ3_9NOCA</name>
<sequence>MAWRGDPVWLADVLRAAGLKVVEHDGWLGRGHGDFADIRGVICHHTAGGGANDWSIVQNGRSDLPGPLAQLVLERDGTYRVIAAGVCWHAGRGAWSGWPTNNANFHTIGIEAVNNGRGQEWPAVQLDAYKRGCAAILRHIGRTSDDCVGHKEYSSEGKIDPFGIDMDAFRRDVQEIIDNGGSEMPALQETFTNYKGQTVKLETAVYHLDKYVNEIREQLGGPVPFKGWKQLGDKTVVDSLADAHRKLDTLADAVKILAEKLPTEPKAA</sequence>
<dbReference type="Pfam" id="PF01510">
    <property type="entry name" value="Amidase_2"/>
    <property type="match status" value="1"/>
</dbReference>
<dbReference type="InterPro" id="IPR051206">
    <property type="entry name" value="NAMLAA_amidase_2"/>
</dbReference>
<dbReference type="Gene3D" id="3.40.80.10">
    <property type="entry name" value="Peptidoglycan recognition protein-like"/>
    <property type="match status" value="1"/>
</dbReference>
<comment type="catalytic activity">
    <reaction evidence="1">
        <text>Hydrolyzes the link between N-acetylmuramoyl residues and L-amino acid residues in certain cell-wall glycopeptides.</text>
        <dbReference type="EC" id="3.5.1.28"/>
    </reaction>
</comment>
<evidence type="ECO:0000313" key="6">
    <source>
        <dbReference type="EMBL" id="SNY83917.1"/>
    </source>
</evidence>
<evidence type="ECO:0000256" key="1">
    <source>
        <dbReference type="ARBA" id="ARBA00001561"/>
    </source>
</evidence>
<dbReference type="SMART" id="SM00644">
    <property type="entry name" value="Ami_2"/>
    <property type="match status" value="1"/>
</dbReference>
<evidence type="ECO:0000259" key="5">
    <source>
        <dbReference type="SMART" id="SM00644"/>
    </source>
</evidence>
<evidence type="ECO:0000256" key="3">
    <source>
        <dbReference type="ARBA" id="ARBA00022801"/>
    </source>
</evidence>
<dbReference type="InterPro" id="IPR036505">
    <property type="entry name" value="Amidase/PGRP_sf"/>
</dbReference>
<evidence type="ECO:0000256" key="2">
    <source>
        <dbReference type="ARBA" id="ARBA00011901"/>
    </source>
</evidence>
<dbReference type="EMBL" id="OBEG01000003">
    <property type="protein sequence ID" value="SNY83917.1"/>
    <property type="molecule type" value="Genomic_DNA"/>
</dbReference>
<evidence type="ECO:0000256" key="4">
    <source>
        <dbReference type="ARBA" id="ARBA00023316"/>
    </source>
</evidence>
<evidence type="ECO:0000313" key="7">
    <source>
        <dbReference type="Proteomes" id="UP000219565"/>
    </source>
</evidence>
<proteinExistence type="predicted"/>
<dbReference type="AlphaFoldDB" id="A0A285LIQ3"/>
<dbReference type="InterPro" id="IPR002502">
    <property type="entry name" value="Amidase_domain"/>
</dbReference>
<dbReference type="CDD" id="cd06583">
    <property type="entry name" value="PGRP"/>
    <property type="match status" value="1"/>
</dbReference>
<reference evidence="6 7" key="1">
    <citation type="submission" date="2017-09" db="EMBL/GenBank/DDBJ databases">
        <authorList>
            <person name="Ehlers B."/>
            <person name="Leendertz F.H."/>
        </authorList>
    </citation>
    <scope>NUCLEOTIDE SEQUENCE [LARGE SCALE GENOMIC DNA]</scope>
    <source>
        <strain evidence="6 7">DSM 45537</strain>
    </source>
</reference>
<accession>A0A285LIQ3</accession>
<gene>
    <name evidence="6" type="ORF">SAMN04244553_3578</name>
</gene>
<dbReference type="SUPFAM" id="SSF55846">
    <property type="entry name" value="N-acetylmuramoyl-L-alanine amidase-like"/>
    <property type="match status" value="1"/>
</dbReference>
<keyword evidence="3" id="KW-0378">Hydrolase</keyword>
<dbReference type="PANTHER" id="PTHR30417">
    <property type="entry name" value="N-ACETYLMURAMOYL-L-ALANINE AMIDASE AMID"/>
    <property type="match status" value="1"/>
</dbReference>
<keyword evidence="7" id="KW-1185">Reference proteome</keyword>
<dbReference type="PANTHER" id="PTHR30417:SF1">
    <property type="entry name" value="N-ACETYLMURAMOYL-L-ALANINE AMIDASE AMID"/>
    <property type="match status" value="1"/>
</dbReference>
<protein>
    <recommendedName>
        <fullName evidence="2">N-acetylmuramoyl-L-alanine amidase</fullName>
        <ecNumber evidence="2">3.5.1.28</ecNumber>
    </recommendedName>
</protein>
<dbReference type="EC" id="3.5.1.28" evidence="2"/>
<feature type="domain" description="N-acetylmuramoyl-L-alanine amidase" evidence="5">
    <location>
        <begin position="26"/>
        <end position="162"/>
    </location>
</feature>
<dbReference type="GO" id="GO:0009254">
    <property type="term" value="P:peptidoglycan turnover"/>
    <property type="evidence" value="ECO:0007669"/>
    <property type="project" value="TreeGrafter"/>
</dbReference>
<dbReference type="Proteomes" id="UP000219565">
    <property type="component" value="Unassembled WGS sequence"/>
</dbReference>
<dbReference type="GO" id="GO:0009253">
    <property type="term" value="P:peptidoglycan catabolic process"/>
    <property type="evidence" value="ECO:0007669"/>
    <property type="project" value="InterPro"/>
</dbReference>
<dbReference type="GO" id="GO:0008745">
    <property type="term" value="F:N-acetylmuramoyl-L-alanine amidase activity"/>
    <property type="evidence" value="ECO:0007669"/>
    <property type="project" value="UniProtKB-EC"/>
</dbReference>